<dbReference type="GO" id="GO:0016301">
    <property type="term" value="F:kinase activity"/>
    <property type="evidence" value="ECO:0007669"/>
    <property type="project" value="UniProtKB-KW"/>
</dbReference>
<keyword evidence="2" id="KW-0808">Transferase</keyword>
<name>A0A447TK45_CHRVL</name>
<evidence type="ECO:0000313" key="2">
    <source>
        <dbReference type="EMBL" id="VEB45255.1"/>
    </source>
</evidence>
<dbReference type="SUPFAM" id="SSF53633">
    <property type="entry name" value="Carbamate kinase-like"/>
    <property type="match status" value="1"/>
</dbReference>
<evidence type="ECO:0000313" key="3">
    <source>
        <dbReference type="Proteomes" id="UP000275777"/>
    </source>
</evidence>
<evidence type="ECO:0000259" key="1">
    <source>
        <dbReference type="Pfam" id="PF00696"/>
    </source>
</evidence>
<feature type="domain" description="Aspartate/glutamate/uridylate kinase" evidence="1">
    <location>
        <begin position="2"/>
        <end position="106"/>
    </location>
</feature>
<dbReference type="InterPro" id="IPR001048">
    <property type="entry name" value="Asp/Glu/Uridylate_kinase"/>
</dbReference>
<dbReference type="Proteomes" id="UP000275777">
    <property type="component" value="Chromosome"/>
</dbReference>
<dbReference type="InterPro" id="IPR036393">
    <property type="entry name" value="AceGlu_kinase-like_sf"/>
</dbReference>
<organism evidence="2 3">
    <name type="scientific">Chromobacterium violaceum</name>
    <dbReference type="NCBI Taxonomy" id="536"/>
    <lineage>
        <taxon>Bacteria</taxon>
        <taxon>Pseudomonadati</taxon>
        <taxon>Pseudomonadota</taxon>
        <taxon>Betaproteobacteria</taxon>
        <taxon>Neisseriales</taxon>
        <taxon>Chromobacteriaceae</taxon>
        <taxon>Chromobacterium</taxon>
    </lineage>
</organism>
<proteinExistence type="predicted"/>
<protein>
    <submittedName>
        <fullName evidence="2">Predicted archaeal kinase</fullName>
    </submittedName>
</protein>
<dbReference type="Gene3D" id="3.40.1160.10">
    <property type="entry name" value="Acetylglutamate kinase-like"/>
    <property type="match status" value="1"/>
</dbReference>
<dbReference type="AlphaFoldDB" id="A0A447TK45"/>
<gene>
    <name evidence="2" type="ORF">NCTC9695_05765</name>
</gene>
<sequence>MVKLGGSLITCEGPGGPDVDRDLLTARARELAACGRPLVLVHGTGAYGKPPARRYGYLDGRLPSGRAGVVAEVARDLARLELEVVDCLEAGGLKPLRLPPSSCSAPARVARLRSILSPCGSCWPAA</sequence>
<reference evidence="2 3" key="1">
    <citation type="submission" date="2018-12" db="EMBL/GenBank/DDBJ databases">
        <authorList>
            <consortium name="Pathogen Informatics"/>
        </authorList>
    </citation>
    <scope>NUCLEOTIDE SEQUENCE [LARGE SCALE GENOMIC DNA]</scope>
    <source>
        <strain evidence="2 3">NCTC9695</strain>
    </source>
</reference>
<dbReference type="Pfam" id="PF00696">
    <property type="entry name" value="AA_kinase"/>
    <property type="match status" value="1"/>
</dbReference>
<keyword evidence="2" id="KW-0418">Kinase</keyword>
<dbReference type="EMBL" id="LR134182">
    <property type="protein sequence ID" value="VEB45255.1"/>
    <property type="molecule type" value="Genomic_DNA"/>
</dbReference>
<accession>A0A447TK45</accession>